<feature type="coiled-coil region" evidence="10">
    <location>
        <begin position="11"/>
        <end position="45"/>
    </location>
</feature>
<dbReference type="EMBL" id="DS995737">
    <property type="protein sequence ID" value="EGE05171.1"/>
    <property type="molecule type" value="Genomic_DNA"/>
</dbReference>
<dbReference type="InterPro" id="IPR041569">
    <property type="entry name" value="AAA_lid_3"/>
</dbReference>
<dbReference type="InterPro" id="IPR012340">
    <property type="entry name" value="NA-bd_OB-fold"/>
</dbReference>
<keyword evidence="7" id="KW-0647">Proteasome</keyword>
<proteinExistence type="inferred from homology"/>
<gene>
    <name evidence="12" type="ORF">TEQG_04189</name>
</gene>
<evidence type="ECO:0000256" key="9">
    <source>
        <dbReference type="RuleBase" id="RU003651"/>
    </source>
</evidence>
<dbReference type="Proteomes" id="UP000009169">
    <property type="component" value="Unassembled WGS sequence"/>
</dbReference>
<dbReference type="InterPro" id="IPR050221">
    <property type="entry name" value="26S_Proteasome_ATPase"/>
</dbReference>
<dbReference type="GO" id="GO:0016887">
    <property type="term" value="F:ATP hydrolysis activity"/>
    <property type="evidence" value="ECO:0007669"/>
    <property type="project" value="InterPro"/>
</dbReference>
<dbReference type="FunFam" id="2.40.50.140:FF:000068">
    <property type="entry name" value="26S protease regulatory subunit 8"/>
    <property type="match status" value="1"/>
</dbReference>
<comment type="subcellular location">
    <subcellularLocation>
        <location evidence="2">Cytoplasm</location>
    </subcellularLocation>
    <subcellularLocation>
        <location evidence="1">Nucleus</location>
    </subcellularLocation>
</comment>
<dbReference type="GO" id="GO:0006508">
    <property type="term" value="P:proteolysis"/>
    <property type="evidence" value="ECO:0007669"/>
    <property type="project" value="UniProtKB-KW"/>
</dbReference>
<keyword evidence="12" id="KW-0378">Hydrolase</keyword>
<keyword evidence="10" id="KW-0175">Coiled coil</keyword>
<dbReference type="SUPFAM" id="SSF52540">
    <property type="entry name" value="P-loop containing nucleoside triphosphate hydrolases"/>
    <property type="match status" value="1"/>
</dbReference>
<evidence type="ECO:0000256" key="10">
    <source>
        <dbReference type="SAM" id="Coils"/>
    </source>
</evidence>
<dbReference type="eggNOG" id="KOG0728">
    <property type="taxonomic scope" value="Eukaryota"/>
</dbReference>
<dbReference type="InterPro" id="IPR003593">
    <property type="entry name" value="AAA+_ATPase"/>
</dbReference>
<evidence type="ECO:0000256" key="1">
    <source>
        <dbReference type="ARBA" id="ARBA00004123"/>
    </source>
</evidence>
<dbReference type="Gene3D" id="1.10.8.60">
    <property type="match status" value="1"/>
</dbReference>
<dbReference type="OrthoDB" id="1664597at2759"/>
<dbReference type="AlphaFoldDB" id="F2PTF3"/>
<dbReference type="Gene3D" id="3.40.50.300">
    <property type="entry name" value="P-loop containing nucleotide triphosphate hydrolases"/>
    <property type="match status" value="1"/>
</dbReference>
<keyword evidence="4" id="KW-0963">Cytoplasm</keyword>
<evidence type="ECO:0000259" key="11">
    <source>
        <dbReference type="SMART" id="SM00382"/>
    </source>
</evidence>
<name>F2PTF3_TRIEC</name>
<dbReference type="InterPro" id="IPR003960">
    <property type="entry name" value="ATPase_AAA_CS"/>
</dbReference>
<evidence type="ECO:0000256" key="3">
    <source>
        <dbReference type="ARBA" id="ARBA00006914"/>
    </source>
</evidence>
<dbReference type="HOGENOM" id="CLU_000688_2_0_1"/>
<evidence type="ECO:0000313" key="13">
    <source>
        <dbReference type="Proteomes" id="UP000009169"/>
    </source>
</evidence>
<dbReference type="GO" id="GO:0008540">
    <property type="term" value="C:proteasome regulatory particle, base subcomplex"/>
    <property type="evidence" value="ECO:0007669"/>
    <property type="project" value="UniProtKB-ARBA"/>
</dbReference>
<dbReference type="PANTHER" id="PTHR23073">
    <property type="entry name" value="26S PROTEASOME REGULATORY SUBUNIT"/>
    <property type="match status" value="1"/>
</dbReference>
<keyword evidence="13" id="KW-1185">Reference proteome</keyword>
<dbReference type="VEuPathDB" id="FungiDB:TEQG_04189"/>
<evidence type="ECO:0000256" key="2">
    <source>
        <dbReference type="ARBA" id="ARBA00004496"/>
    </source>
</evidence>
<dbReference type="Pfam" id="PF17862">
    <property type="entry name" value="AAA_lid_3"/>
    <property type="match status" value="1"/>
</dbReference>
<dbReference type="GO" id="GO:0008233">
    <property type="term" value="F:peptidase activity"/>
    <property type="evidence" value="ECO:0007669"/>
    <property type="project" value="UniProtKB-KW"/>
</dbReference>
<evidence type="ECO:0000256" key="6">
    <source>
        <dbReference type="ARBA" id="ARBA00022840"/>
    </source>
</evidence>
<organism evidence="12 13">
    <name type="scientific">Trichophyton equinum (strain ATCC MYA-4606 / CBS 127.97)</name>
    <name type="common">Horse ringworm fungus</name>
    <dbReference type="NCBI Taxonomy" id="559882"/>
    <lineage>
        <taxon>Eukaryota</taxon>
        <taxon>Fungi</taxon>
        <taxon>Dikarya</taxon>
        <taxon>Ascomycota</taxon>
        <taxon>Pezizomycotina</taxon>
        <taxon>Eurotiomycetes</taxon>
        <taxon>Eurotiomycetidae</taxon>
        <taxon>Onygenales</taxon>
        <taxon>Arthrodermataceae</taxon>
        <taxon>Trichophyton</taxon>
    </lineage>
</organism>
<sequence>MALDSYYRNKIESMKLEIIQGQAVLRRLEAQRNDYNSRVRLLREELGLLQQPGSYVGEVVKVMGTKKVLVKVHPEGKYGKFTLESVHRSLVDIADGVDIAKLTVGKRVSLLSDTYKLEKMLPSSVDPLVSLMMVEKVPDSTYDMIGGLDQQIKEIKEVIELGLKHPELFESLGIAQPKGVLLYGPPGTGKTLLARAVAHHTDCKFIRVSGSELVQKYIGEGSRMVRELFVMAREHAPSIIFMDEIDSIGSSRVEGSSGGDSEVQRTMLELLNQLDGFEPTKNIKIIMATNRLDILDPALLRPGRIDRKIEFPPPSVEARADILRIHSRSMNLTRGINLTKIAEKMNGCSGAELKGVCTEAGMYALRERRVHVTQEDFDLATAKVLNKHDDKEVSLGKLWK</sequence>
<evidence type="ECO:0000256" key="8">
    <source>
        <dbReference type="ARBA" id="ARBA00069286"/>
    </source>
</evidence>
<evidence type="ECO:0000256" key="4">
    <source>
        <dbReference type="ARBA" id="ARBA00022490"/>
    </source>
</evidence>
<dbReference type="GO" id="GO:0005634">
    <property type="term" value="C:nucleus"/>
    <property type="evidence" value="ECO:0007669"/>
    <property type="project" value="UniProtKB-SubCell"/>
</dbReference>
<dbReference type="InterPro" id="IPR003959">
    <property type="entry name" value="ATPase_AAA_core"/>
</dbReference>
<protein>
    <recommendedName>
        <fullName evidence="8">26S proteasome regulatory subunit 8 homolog</fullName>
    </recommendedName>
</protein>
<keyword evidence="5 9" id="KW-0547">Nucleotide-binding</keyword>
<dbReference type="GO" id="GO:0005737">
    <property type="term" value="C:cytoplasm"/>
    <property type="evidence" value="ECO:0007669"/>
    <property type="project" value="UniProtKB-SubCell"/>
</dbReference>
<dbReference type="Pfam" id="PF00004">
    <property type="entry name" value="AAA"/>
    <property type="match status" value="1"/>
</dbReference>
<evidence type="ECO:0000256" key="7">
    <source>
        <dbReference type="ARBA" id="ARBA00022942"/>
    </source>
</evidence>
<dbReference type="FunFam" id="3.40.50.300:FF:000030">
    <property type="entry name" value="26S protease regulatory subunit 8"/>
    <property type="match status" value="1"/>
</dbReference>
<keyword evidence="12" id="KW-0645">Protease</keyword>
<dbReference type="FunFam" id="1.10.8.60:FF:000006">
    <property type="entry name" value="26S protease regulatory subunit 8"/>
    <property type="match status" value="1"/>
</dbReference>
<dbReference type="InterPro" id="IPR027417">
    <property type="entry name" value="P-loop_NTPase"/>
</dbReference>
<evidence type="ECO:0000313" key="12">
    <source>
        <dbReference type="EMBL" id="EGE05171.1"/>
    </source>
</evidence>
<reference evidence="13" key="1">
    <citation type="journal article" date="2012" name="MBio">
        <title>Comparative genome analysis of Trichophyton rubrum and related dermatophytes reveals candidate genes involved in infection.</title>
        <authorList>
            <person name="Martinez D.A."/>
            <person name="Oliver B.G."/>
            <person name="Graeser Y."/>
            <person name="Goldberg J.M."/>
            <person name="Li W."/>
            <person name="Martinez-Rossi N.M."/>
            <person name="Monod M."/>
            <person name="Shelest E."/>
            <person name="Barton R.C."/>
            <person name="Birch E."/>
            <person name="Brakhage A.A."/>
            <person name="Chen Z."/>
            <person name="Gurr S.J."/>
            <person name="Heiman D."/>
            <person name="Heitman J."/>
            <person name="Kosti I."/>
            <person name="Rossi A."/>
            <person name="Saif S."/>
            <person name="Samalova M."/>
            <person name="Saunders C.W."/>
            <person name="Shea T."/>
            <person name="Summerbell R.C."/>
            <person name="Xu J."/>
            <person name="Young S."/>
            <person name="Zeng Q."/>
            <person name="Birren B.W."/>
            <person name="Cuomo C.A."/>
            <person name="White T.C."/>
        </authorList>
    </citation>
    <scope>NUCLEOTIDE SEQUENCE [LARGE SCALE GENOMIC DNA]</scope>
    <source>
        <strain evidence="13">ATCC MYA-4606 / CBS 127.97</strain>
    </source>
</reference>
<dbReference type="PROSITE" id="PS00674">
    <property type="entry name" value="AAA"/>
    <property type="match status" value="1"/>
</dbReference>
<evidence type="ECO:0000256" key="5">
    <source>
        <dbReference type="ARBA" id="ARBA00022741"/>
    </source>
</evidence>
<dbReference type="Gene3D" id="2.40.50.140">
    <property type="entry name" value="Nucleic acid-binding proteins"/>
    <property type="match status" value="1"/>
</dbReference>
<accession>F2PTF3</accession>
<comment type="similarity">
    <text evidence="3 9">Belongs to the AAA ATPase family.</text>
</comment>
<dbReference type="SMART" id="SM00382">
    <property type="entry name" value="AAA"/>
    <property type="match status" value="1"/>
</dbReference>
<feature type="domain" description="AAA+ ATPase" evidence="11">
    <location>
        <begin position="176"/>
        <end position="315"/>
    </location>
</feature>
<keyword evidence="6 9" id="KW-0067">ATP-binding</keyword>
<dbReference type="GO" id="GO:0005524">
    <property type="term" value="F:ATP binding"/>
    <property type="evidence" value="ECO:0007669"/>
    <property type="project" value="UniProtKB-KW"/>
</dbReference>
<dbReference type="CDD" id="cd19502">
    <property type="entry name" value="RecA-like_PAN_like"/>
    <property type="match status" value="1"/>
</dbReference>